<evidence type="ECO:0000313" key="1">
    <source>
        <dbReference type="EMBL" id="QDU74224.1"/>
    </source>
</evidence>
<evidence type="ECO:0000313" key="2">
    <source>
        <dbReference type="Proteomes" id="UP000318626"/>
    </source>
</evidence>
<name>A0A518C4W0_9BACT</name>
<keyword evidence="2" id="KW-1185">Reference proteome</keyword>
<reference evidence="2" key="1">
    <citation type="submission" date="2019-02" db="EMBL/GenBank/DDBJ databases">
        <title>Deep-cultivation of Planctomycetes and their phenomic and genomic characterization uncovers novel biology.</title>
        <authorList>
            <person name="Wiegand S."/>
            <person name="Jogler M."/>
            <person name="Boedeker C."/>
            <person name="Pinto D."/>
            <person name="Vollmers J."/>
            <person name="Rivas-Marin E."/>
            <person name="Kohn T."/>
            <person name="Peeters S.H."/>
            <person name="Heuer A."/>
            <person name="Rast P."/>
            <person name="Oberbeckmann S."/>
            <person name="Bunk B."/>
            <person name="Jeske O."/>
            <person name="Meyerdierks A."/>
            <person name="Storesund J.E."/>
            <person name="Kallscheuer N."/>
            <person name="Luecker S."/>
            <person name="Lage O.M."/>
            <person name="Pohl T."/>
            <person name="Merkel B.J."/>
            <person name="Hornburger P."/>
            <person name="Mueller R.-W."/>
            <person name="Bruemmer F."/>
            <person name="Labrenz M."/>
            <person name="Spormann A.M."/>
            <person name="Op den Camp H."/>
            <person name="Overmann J."/>
            <person name="Amann R."/>
            <person name="Jetten M.S.M."/>
            <person name="Mascher T."/>
            <person name="Medema M.H."/>
            <person name="Devos D.P."/>
            <person name="Kaster A.-K."/>
            <person name="Ovreas L."/>
            <person name="Rohde M."/>
            <person name="Galperin M.Y."/>
            <person name="Jogler C."/>
        </authorList>
    </citation>
    <scope>NUCLEOTIDE SEQUENCE [LARGE SCALE GENOMIC DNA]</scope>
    <source>
        <strain evidence="2">Pan97</strain>
    </source>
</reference>
<protein>
    <submittedName>
        <fullName evidence="1">Uncharacterized protein</fullName>
    </submittedName>
</protein>
<accession>A0A518C4W0</accession>
<organism evidence="1 2">
    <name type="scientific">Bremerella volcania</name>
    <dbReference type="NCBI Taxonomy" id="2527984"/>
    <lineage>
        <taxon>Bacteria</taxon>
        <taxon>Pseudomonadati</taxon>
        <taxon>Planctomycetota</taxon>
        <taxon>Planctomycetia</taxon>
        <taxon>Pirellulales</taxon>
        <taxon>Pirellulaceae</taxon>
        <taxon>Bremerella</taxon>
    </lineage>
</organism>
<dbReference type="Proteomes" id="UP000318626">
    <property type="component" value="Chromosome"/>
</dbReference>
<dbReference type="EMBL" id="CP036289">
    <property type="protein sequence ID" value="QDU74224.1"/>
    <property type="molecule type" value="Genomic_DNA"/>
</dbReference>
<proteinExistence type="predicted"/>
<sequence length="167" mass="19205">MIDFDIQRCTKKCHATERELRPGDEYFSVLVPEGAEVVRQDYSKEAWQGPPESAICWWKATIPDPQSAKVSWAPHDIMLDYFEQLLQDPKQQDAAYVVALLMVRRKIVRMEETEKGEDGIERMVLVGLKREGNYKIPVVEPTSQRIAEIQNELTSLLQTGDQPTDQQ</sequence>
<dbReference type="RefSeq" id="WP_144971215.1">
    <property type="nucleotide sequence ID" value="NZ_CP036289.1"/>
</dbReference>
<dbReference type="KEGG" id="bvo:Pan97_12290"/>
<gene>
    <name evidence="1" type="ORF">Pan97_12290</name>
</gene>
<dbReference type="AlphaFoldDB" id="A0A518C4W0"/>
<dbReference type="OrthoDB" id="272345at2"/>